<evidence type="ECO:0000259" key="3">
    <source>
        <dbReference type="Pfam" id="PF13579"/>
    </source>
</evidence>
<keyword evidence="5" id="KW-1185">Reference proteome</keyword>
<dbReference type="PANTHER" id="PTHR45947">
    <property type="entry name" value="SULFOQUINOVOSYL TRANSFERASE SQD2"/>
    <property type="match status" value="1"/>
</dbReference>
<dbReference type="InterPro" id="IPR050194">
    <property type="entry name" value="Glycosyltransferase_grp1"/>
</dbReference>
<dbReference type="Pfam" id="PF13579">
    <property type="entry name" value="Glyco_trans_4_4"/>
    <property type="match status" value="1"/>
</dbReference>
<dbReference type="PANTHER" id="PTHR45947:SF3">
    <property type="entry name" value="SULFOQUINOVOSYL TRANSFERASE SQD2"/>
    <property type="match status" value="1"/>
</dbReference>
<evidence type="ECO:0000259" key="2">
    <source>
        <dbReference type="Pfam" id="PF00534"/>
    </source>
</evidence>
<organism evidence="4 5">
    <name type="scientific">Marilutibacter chinensis</name>
    <dbReference type="NCBI Taxonomy" id="2912247"/>
    <lineage>
        <taxon>Bacteria</taxon>
        <taxon>Pseudomonadati</taxon>
        <taxon>Pseudomonadota</taxon>
        <taxon>Gammaproteobacteria</taxon>
        <taxon>Lysobacterales</taxon>
        <taxon>Lysobacteraceae</taxon>
        <taxon>Marilutibacter</taxon>
    </lineage>
</organism>
<dbReference type="InterPro" id="IPR028098">
    <property type="entry name" value="Glyco_trans_4-like_N"/>
</dbReference>
<feature type="compositionally biased region" description="Polar residues" evidence="1">
    <location>
        <begin position="597"/>
        <end position="608"/>
    </location>
</feature>
<gene>
    <name evidence="4" type="ORF">L3V18_05845</name>
</gene>
<reference evidence="5" key="1">
    <citation type="submission" date="2022-01" db="EMBL/GenBank/DDBJ databases">
        <title>Lysobacter chinensis sp. nov., a bacterium isolated from cow dung compost.</title>
        <authorList>
            <person name="Zhou L.Y."/>
        </authorList>
    </citation>
    <scope>NUCLEOTIDE SEQUENCE [LARGE SCALE GENOMIC DNA]</scope>
    <source>
        <strain evidence="5">TLK-CK17</strain>
    </source>
</reference>
<evidence type="ECO:0000313" key="5">
    <source>
        <dbReference type="Proteomes" id="UP001430796"/>
    </source>
</evidence>
<dbReference type="CDD" id="cd03794">
    <property type="entry name" value="GT4_WbuB-like"/>
    <property type="match status" value="1"/>
</dbReference>
<feature type="region of interest" description="Disordered" evidence="1">
    <location>
        <begin position="592"/>
        <end position="611"/>
    </location>
</feature>
<evidence type="ECO:0000256" key="1">
    <source>
        <dbReference type="SAM" id="MobiDB-lite"/>
    </source>
</evidence>
<protein>
    <submittedName>
        <fullName evidence="4">Glycosyltransferase family 4 protein</fullName>
    </submittedName>
</protein>
<comment type="caution">
    <text evidence="4">The sequence shown here is derived from an EMBL/GenBank/DDBJ whole genome shotgun (WGS) entry which is preliminary data.</text>
</comment>
<dbReference type="RefSeq" id="WP_237053756.1">
    <property type="nucleotide sequence ID" value="NZ_JAKJPO010000003.1"/>
</dbReference>
<proteinExistence type="predicted"/>
<dbReference type="Pfam" id="PF00534">
    <property type="entry name" value="Glycos_transf_1"/>
    <property type="match status" value="1"/>
</dbReference>
<dbReference type="Proteomes" id="UP001430796">
    <property type="component" value="Unassembled WGS sequence"/>
</dbReference>
<dbReference type="InterPro" id="IPR001296">
    <property type="entry name" value="Glyco_trans_1"/>
</dbReference>
<dbReference type="SUPFAM" id="SSF53756">
    <property type="entry name" value="UDP-Glycosyltransferase/glycogen phosphorylase"/>
    <property type="match status" value="1"/>
</dbReference>
<name>A0ABS9HSP4_9GAMM</name>
<dbReference type="EMBL" id="JAKJPO010000003">
    <property type="protein sequence ID" value="MCF7221313.1"/>
    <property type="molecule type" value="Genomic_DNA"/>
</dbReference>
<feature type="domain" description="Glycosyltransferase subfamily 4-like N-terminal" evidence="3">
    <location>
        <begin position="628"/>
        <end position="809"/>
    </location>
</feature>
<reference evidence="4 5" key="2">
    <citation type="submission" date="2022-01" db="EMBL/GenBank/DDBJ databases">
        <title>Lysobacter chinensis sp. nov., a bacterium isolated from cow dung compost.</title>
        <authorList>
            <person name="Liu Y."/>
        </authorList>
    </citation>
    <scope>NUCLEOTIDE SEQUENCE [LARGE SCALE GENOMIC DNA]</scope>
    <source>
        <strain evidence="4 5">TLK-CK17</strain>
    </source>
</reference>
<dbReference type="Gene3D" id="3.40.50.2000">
    <property type="entry name" value="Glycogen Phosphorylase B"/>
    <property type="match status" value="2"/>
</dbReference>
<evidence type="ECO:0000313" key="4">
    <source>
        <dbReference type="EMBL" id="MCF7221313.1"/>
    </source>
</evidence>
<accession>A0ABS9HSP4</accession>
<sequence length="1028" mass="111548">MTTDDTGMNMPGAEVADRIETCVPVAEGRYYAFAVSAMDPHAAGQAAAVAQLRFLNEAGQQLRGPYAGASNNEKLGPYVSFPVVSAGDEVWSRSIVRAPAGAHRVLIRARKWKGSDNFAFTAVPRCVEEIDSAREVRGVQVSPGSTFRLRLRLVDEVSAADAAVVQAIYLDRDGNVIEGDHPGLTHSQRFMNYFYGAASRDGADTEVELLSPETAVELRLHVHAWKAGPALAVVGDPEVLSALPPELDDSQWLAVVKDVVLPVKLESTESDRVGLPQVIRLRTFSDASTEEVVGYFDIEFPDSGARAGTRAGPFTLKGSSGQVLESLHAIVPPADTARALIRFRGRDGSLLAVSREVAGEVLDVARSQCGETLSGEGRFEIRSAVSEAWEVTINLQILRPAGSDGDLPEFGFFFGDSGKKTLVPGTVLAGNHASTRVAGNVTYMRPRRLSVGIAGMEMLSLSARILPPSGAHELIARMHPDAGPACVAVQWEFDAFATMVQGAVAPALSAYLAELVQHSPDAVKALLDELMDRYPSDPAVVSGGIDACRRLGDIGRLRRLIAAASGLSGAAHARLRLKARIANAALEEVDTHYLPSSGRTPATPRSGNDGSGLRVAHLFKTTVPYENTGGAIRCKNIVRFQKEAGLDPVVITPLGYPHAGTTGDAWETETVGGISYFRLNPMSREDLREVPVTKQLDFTALLITRILQQHPVDVIQASSGYRGYEQALVGLAAARAMDIPFVYEVRSYHEHCWRGMTDWVLDAEFTKARFAQEDRCMREADAVVTICDTMRTGLIDRGVDPDKIFVVPNSIDPSMFSPSSIDSEFKRSLGLGEPVTTGYISNVSAREGHHVLLRAVAHARSQGARLDCLIVGDGPELENLKVLAAELGIERHVVFTGEVPHDAIARYYNAIDIFTVPRVADFASDFVTPMKPFEAMAMKRPLIVSDRPALLEIVGAGKRGMVFRSGDHLDLARCLGELERSSEKRRALVEEAESWIQGSRRWDQTILVYQEVYRFARENAGRRKAGLV</sequence>
<feature type="domain" description="Glycosyl transferase family 1" evidence="2">
    <location>
        <begin position="826"/>
        <end position="994"/>
    </location>
</feature>